<keyword evidence="2" id="KW-0547">Nucleotide-binding</keyword>
<sequence length="52" mass="5717">SKTHGSGAPPRPEPRTHPKQPLTHRSAGTPLPRSAATQPRLEARNKERRMGN</sequence>
<reference evidence="2" key="1">
    <citation type="submission" date="2023-04" db="EMBL/GenBank/DDBJ databases">
        <title>Chromosome-level genome of Chaenocephalus aceratus.</title>
        <authorList>
            <person name="Park H."/>
        </authorList>
    </citation>
    <scope>NUCLEOTIDE SEQUENCE</scope>
    <source>
        <strain evidence="2">DE</strain>
        <tissue evidence="2">Muscle</tissue>
    </source>
</reference>
<evidence type="ECO:0000313" key="3">
    <source>
        <dbReference type="Proteomes" id="UP001228049"/>
    </source>
</evidence>
<dbReference type="GO" id="GO:0005524">
    <property type="term" value="F:ATP binding"/>
    <property type="evidence" value="ECO:0007669"/>
    <property type="project" value="UniProtKB-KW"/>
</dbReference>
<comment type="caution">
    <text evidence="2">The sequence shown here is derived from an EMBL/GenBank/DDBJ whole genome shotgun (WGS) entry which is preliminary data.</text>
</comment>
<feature type="non-terminal residue" evidence="2">
    <location>
        <position position="1"/>
    </location>
</feature>
<evidence type="ECO:0000313" key="2">
    <source>
        <dbReference type="EMBL" id="KAK1886026.1"/>
    </source>
</evidence>
<accession>A0AAD9F2M6</accession>
<keyword evidence="2" id="KW-0067">ATP-binding</keyword>
<evidence type="ECO:0000256" key="1">
    <source>
        <dbReference type="SAM" id="MobiDB-lite"/>
    </source>
</evidence>
<feature type="non-terminal residue" evidence="2">
    <location>
        <position position="52"/>
    </location>
</feature>
<dbReference type="Proteomes" id="UP001228049">
    <property type="component" value="Unassembled WGS sequence"/>
</dbReference>
<organism evidence="2 3">
    <name type="scientific">Dissostichus eleginoides</name>
    <name type="common">Patagonian toothfish</name>
    <name type="synonym">Dissostichus amissus</name>
    <dbReference type="NCBI Taxonomy" id="100907"/>
    <lineage>
        <taxon>Eukaryota</taxon>
        <taxon>Metazoa</taxon>
        <taxon>Chordata</taxon>
        <taxon>Craniata</taxon>
        <taxon>Vertebrata</taxon>
        <taxon>Euteleostomi</taxon>
        <taxon>Actinopterygii</taxon>
        <taxon>Neopterygii</taxon>
        <taxon>Teleostei</taxon>
        <taxon>Neoteleostei</taxon>
        <taxon>Acanthomorphata</taxon>
        <taxon>Eupercaria</taxon>
        <taxon>Perciformes</taxon>
        <taxon>Notothenioidei</taxon>
        <taxon>Nototheniidae</taxon>
        <taxon>Dissostichus</taxon>
    </lineage>
</organism>
<proteinExistence type="predicted"/>
<name>A0AAD9F2M6_DISEL</name>
<protein>
    <submittedName>
        <fullName evidence="2">ATP-binding cassette sub-family C member Sur</fullName>
    </submittedName>
</protein>
<dbReference type="AlphaFoldDB" id="A0AAD9F2M6"/>
<feature type="compositionally biased region" description="Basic and acidic residues" evidence="1">
    <location>
        <begin position="41"/>
        <end position="52"/>
    </location>
</feature>
<dbReference type="EMBL" id="JASDAP010000020">
    <property type="protein sequence ID" value="KAK1886026.1"/>
    <property type="molecule type" value="Genomic_DNA"/>
</dbReference>
<gene>
    <name evidence="2" type="ORF">KUDE01_029744</name>
</gene>
<feature type="region of interest" description="Disordered" evidence="1">
    <location>
        <begin position="1"/>
        <end position="52"/>
    </location>
</feature>
<keyword evidence="3" id="KW-1185">Reference proteome</keyword>